<evidence type="ECO:0000313" key="2">
    <source>
        <dbReference type="Proteomes" id="UP000541185"/>
    </source>
</evidence>
<accession>A0A848HBL4</accession>
<protein>
    <submittedName>
        <fullName evidence="1">Uncharacterized protein</fullName>
    </submittedName>
</protein>
<comment type="caution">
    <text evidence="1">The sequence shown here is derived from an EMBL/GenBank/DDBJ whole genome shotgun (WGS) entry which is preliminary data.</text>
</comment>
<name>A0A848HBL4_9BURK</name>
<evidence type="ECO:0000313" key="1">
    <source>
        <dbReference type="EMBL" id="NML47442.1"/>
    </source>
</evidence>
<dbReference type="AlphaFoldDB" id="A0A848HBL4"/>
<keyword evidence="2" id="KW-1185">Reference proteome</keyword>
<dbReference type="EMBL" id="JABBFX010000003">
    <property type="protein sequence ID" value="NML47442.1"/>
    <property type="molecule type" value="Genomic_DNA"/>
</dbReference>
<reference evidence="1 2" key="1">
    <citation type="submission" date="2020-04" db="EMBL/GenBank/DDBJ databases">
        <title>Ramlibacter sp. G-1-2-2 isolated from soil.</title>
        <authorList>
            <person name="Dahal R.H."/>
        </authorList>
    </citation>
    <scope>NUCLEOTIDE SEQUENCE [LARGE SCALE GENOMIC DNA]</scope>
    <source>
        <strain evidence="1 2">G-1-2-2</strain>
    </source>
</reference>
<organism evidence="1 2">
    <name type="scientific">Ramlibacter agri</name>
    <dbReference type="NCBI Taxonomy" id="2728837"/>
    <lineage>
        <taxon>Bacteria</taxon>
        <taxon>Pseudomonadati</taxon>
        <taxon>Pseudomonadota</taxon>
        <taxon>Betaproteobacteria</taxon>
        <taxon>Burkholderiales</taxon>
        <taxon>Comamonadaceae</taxon>
        <taxon>Ramlibacter</taxon>
    </lineage>
</organism>
<gene>
    <name evidence="1" type="ORF">HHL11_27075</name>
</gene>
<proteinExistence type="predicted"/>
<dbReference type="Proteomes" id="UP000541185">
    <property type="component" value="Unassembled WGS sequence"/>
</dbReference>
<sequence>MQGKVLSPRVLTFKFAAALDNYELDLRQLAQGWRDPVLFRRVQGQFNELRKFGASLPRLSVNWVAVLVSRARLLQELLESAELPLPTLQEHLAAVEGLRCRCLRVLGLEPQAAREAAGLGSAG</sequence>
<dbReference type="RefSeq" id="WP_169421719.1">
    <property type="nucleotide sequence ID" value="NZ_JABBFX010000003.1"/>
</dbReference>